<sequence length="254" mass="26981">MTDAVNVIRQGHIAILEVNRPPTNYFDVEVLTFLADTGIALAEEGVRAIVLASAGKHFCAGANFAEGDMAEARVESSRRIYAAAARMFTIPIPVVAAVQGSAVGGGLGLACAADFRVAADSSRFHANFSALGFHQGFGLSVSLPRIVGEQQASRLLLTSARLTGTEAFEIGLVDELVEPDQIRDAAIALADTIASRAPLAVASMRKTLRGSLADDVAQVLDHEISEQTWLWRTEDCAEGISANLERRDAVFTGR</sequence>
<dbReference type="EMBL" id="JACWMT010000001">
    <property type="protein sequence ID" value="MBD1269952.1"/>
    <property type="molecule type" value="Genomic_DNA"/>
</dbReference>
<dbReference type="GO" id="GO:0016853">
    <property type="term" value="F:isomerase activity"/>
    <property type="evidence" value="ECO:0007669"/>
    <property type="project" value="UniProtKB-KW"/>
</dbReference>
<evidence type="ECO:0000313" key="3">
    <source>
        <dbReference type="Proteomes" id="UP000587211"/>
    </source>
</evidence>
<evidence type="ECO:0000313" key="4">
    <source>
        <dbReference type="Proteomes" id="UP000659061"/>
    </source>
</evidence>
<name>A0A8I0FXY2_9ACTN</name>
<dbReference type="InterPro" id="IPR001753">
    <property type="entry name" value="Enoyl-CoA_hydra/iso"/>
</dbReference>
<proteinExistence type="predicted"/>
<organism evidence="1 4">
    <name type="scientific">Aeromicrobium tamlense</name>
    <dbReference type="NCBI Taxonomy" id="375541"/>
    <lineage>
        <taxon>Bacteria</taxon>
        <taxon>Bacillati</taxon>
        <taxon>Actinomycetota</taxon>
        <taxon>Actinomycetes</taxon>
        <taxon>Propionibacteriales</taxon>
        <taxon>Nocardioidaceae</taxon>
        <taxon>Aeromicrobium</taxon>
    </lineage>
</organism>
<dbReference type="Pfam" id="PF00378">
    <property type="entry name" value="ECH_1"/>
    <property type="match status" value="1"/>
</dbReference>
<keyword evidence="3" id="KW-1185">Reference proteome</keyword>
<reference evidence="1" key="2">
    <citation type="submission" date="2020-09" db="EMBL/GenBank/DDBJ databases">
        <title>Novel species in genus Aeromicrobium.</title>
        <authorList>
            <person name="Zhang G."/>
        </authorList>
    </citation>
    <scope>NUCLEOTIDE SEQUENCE</scope>
    <source>
        <strain evidence="1">SSW1-57</strain>
    </source>
</reference>
<protein>
    <submittedName>
        <fullName evidence="2">Enoyl-CoA hydratase/carnithine racemase</fullName>
    </submittedName>
    <submittedName>
        <fullName evidence="1">Enoyl-CoA hydratase/isomerase family protein</fullName>
    </submittedName>
</protein>
<dbReference type="Proteomes" id="UP000659061">
    <property type="component" value="Unassembled WGS sequence"/>
</dbReference>
<comment type="caution">
    <text evidence="1">The sequence shown here is derived from an EMBL/GenBank/DDBJ whole genome shotgun (WGS) entry which is preliminary data.</text>
</comment>
<keyword evidence="1" id="KW-0413">Isomerase</keyword>
<dbReference type="InterPro" id="IPR029045">
    <property type="entry name" value="ClpP/crotonase-like_dom_sf"/>
</dbReference>
<dbReference type="CDD" id="cd06558">
    <property type="entry name" value="crotonase-like"/>
    <property type="match status" value="1"/>
</dbReference>
<gene>
    <name evidence="2" type="ORF">BJ975_002766</name>
    <name evidence="1" type="ORF">IDH50_06905</name>
</gene>
<dbReference type="Gene3D" id="3.90.226.10">
    <property type="entry name" value="2-enoyl-CoA Hydratase, Chain A, domain 1"/>
    <property type="match status" value="1"/>
</dbReference>
<evidence type="ECO:0000313" key="1">
    <source>
        <dbReference type="EMBL" id="MBD1269952.1"/>
    </source>
</evidence>
<dbReference type="PANTHER" id="PTHR11941:SF54">
    <property type="entry name" value="ENOYL-COA HYDRATASE, MITOCHONDRIAL"/>
    <property type="match status" value="1"/>
</dbReference>
<reference evidence="2 3" key="1">
    <citation type="submission" date="2020-07" db="EMBL/GenBank/DDBJ databases">
        <title>Sequencing the genomes of 1000 actinobacteria strains.</title>
        <authorList>
            <person name="Klenk H.-P."/>
        </authorList>
    </citation>
    <scope>NUCLEOTIDE SEQUENCE [LARGE SCALE GENOMIC DNA]</scope>
    <source>
        <strain evidence="2 3">DSM 19087</strain>
    </source>
</reference>
<accession>A0A8I0FXY2</accession>
<dbReference type="EMBL" id="JACBZN010000001">
    <property type="protein sequence ID" value="NYI39391.1"/>
    <property type="molecule type" value="Genomic_DNA"/>
</dbReference>
<dbReference type="RefSeq" id="WP_179426982.1">
    <property type="nucleotide sequence ID" value="NZ_BAAAMP010000002.1"/>
</dbReference>
<dbReference type="PANTHER" id="PTHR11941">
    <property type="entry name" value="ENOYL-COA HYDRATASE-RELATED"/>
    <property type="match status" value="1"/>
</dbReference>
<dbReference type="AlphaFoldDB" id="A0A8I0FXY2"/>
<dbReference type="SUPFAM" id="SSF52096">
    <property type="entry name" value="ClpP/crotonase"/>
    <property type="match status" value="1"/>
</dbReference>
<dbReference type="Proteomes" id="UP000587211">
    <property type="component" value="Unassembled WGS sequence"/>
</dbReference>
<dbReference type="GO" id="GO:0006635">
    <property type="term" value="P:fatty acid beta-oxidation"/>
    <property type="evidence" value="ECO:0007669"/>
    <property type="project" value="TreeGrafter"/>
</dbReference>
<evidence type="ECO:0000313" key="2">
    <source>
        <dbReference type="EMBL" id="NYI39391.1"/>
    </source>
</evidence>